<proteinExistence type="predicted"/>
<keyword evidence="2 4" id="KW-0808">Transferase</keyword>
<evidence type="ECO:0000313" key="4">
    <source>
        <dbReference type="EMBL" id="PWC08422.1"/>
    </source>
</evidence>
<evidence type="ECO:0000256" key="1">
    <source>
        <dbReference type="ARBA" id="ARBA00022603"/>
    </source>
</evidence>
<evidence type="ECO:0000313" key="5">
    <source>
        <dbReference type="Proteomes" id="UP000244962"/>
    </source>
</evidence>
<organism evidence="4 5">
    <name type="scientific">Mycetocola zhujimingii</name>
    <dbReference type="NCBI Taxonomy" id="2079792"/>
    <lineage>
        <taxon>Bacteria</taxon>
        <taxon>Bacillati</taxon>
        <taxon>Actinomycetota</taxon>
        <taxon>Actinomycetes</taxon>
        <taxon>Micrococcales</taxon>
        <taxon>Microbacteriaceae</taxon>
        <taxon>Mycetocola</taxon>
    </lineage>
</organism>
<dbReference type="AlphaFoldDB" id="A0A2U1THR1"/>
<protein>
    <submittedName>
        <fullName evidence="4">Methyltransferase</fullName>
    </submittedName>
</protein>
<name>A0A2U1THR1_9MICO</name>
<dbReference type="InterPro" id="IPR029063">
    <property type="entry name" value="SAM-dependent_MTases_sf"/>
</dbReference>
<evidence type="ECO:0000256" key="3">
    <source>
        <dbReference type="ARBA" id="ARBA00022691"/>
    </source>
</evidence>
<keyword evidence="1 4" id="KW-0489">Methyltransferase</keyword>
<dbReference type="InterPro" id="IPR002935">
    <property type="entry name" value="SAM_O-MeTrfase"/>
</dbReference>
<dbReference type="PANTHER" id="PTHR10509">
    <property type="entry name" value="O-METHYLTRANSFERASE-RELATED"/>
    <property type="match status" value="1"/>
</dbReference>
<dbReference type="Proteomes" id="UP000244962">
    <property type="component" value="Unassembled WGS sequence"/>
</dbReference>
<dbReference type="Gene3D" id="3.40.50.150">
    <property type="entry name" value="Vaccinia Virus protein VP39"/>
    <property type="match status" value="1"/>
</dbReference>
<dbReference type="RefSeq" id="WP_108962175.1">
    <property type="nucleotide sequence ID" value="NZ_QEFB01000001.1"/>
</dbReference>
<keyword evidence="3" id="KW-0949">S-adenosyl-L-methionine</keyword>
<accession>A0A2U1THR1</accession>
<evidence type="ECO:0000256" key="2">
    <source>
        <dbReference type="ARBA" id="ARBA00022679"/>
    </source>
</evidence>
<gene>
    <name evidence="4" type="ORF">DF223_03595</name>
</gene>
<dbReference type="PROSITE" id="PS51682">
    <property type="entry name" value="SAM_OMT_I"/>
    <property type="match status" value="1"/>
</dbReference>
<dbReference type="CDD" id="cd02440">
    <property type="entry name" value="AdoMet_MTases"/>
    <property type="match status" value="1"/>
</dbReference>
<dbReference type="Pfam" id="PF01596">
    <property type="entry name" value="Methyltransf_3"/>
    <property type="match status" value="1"/>
</dbReference>
<dbReference type="EMBL" id="QEFB01000001">
    <property type="protein sequence ID" value="PWC08422.1"/>
    <property type="molecule type" value="Genomic_DNA"/>
</dbReference>
<reference evidence="5" key="1">
    <citation type="submission" date="2018-04" db="EMBL/GenBank/DDBJ databases">
        <authorList>
            <person name="Liu S."/>
            <person name="Wang Z."/>
            <person name="Li J."/>
        </authorList>
    </citation>
    <scope>NUCLEOTIDE SEQUENCE [LARGE SCALE GENOMIC DNA]</scope>
    <source>
        <strain evidence="5">622</strain>
    </source>
</reference>
<sequence length="209" mass="22229">MSEQDSNWKYADYIVTESDSIQKARAQSLELGIEPISPAMGAQAAVIAATTAAVNVVEIGTGSGVSGLWLLSPSKRSVLTTIDSEAEHQGYARQTFADARVAPNRVRLITGKSLDVLTRMNENSYDIVFVDADPTQVIENVEHGLRLARAGGTVLVPHALWKGRVADPAQRDDVTSAFRTLVQEIASSSAVVSALSPVGDGLLQITKLA</sequence>
<dbReference type="GO" id="GO:0032259">
    <property type="term" value="P:methylation"/>
    <property type="evidence" value="ECO:0007669"/>
    <property type="project" value="UniProtKB-KW"/>
</dbReference>
<dbReference type="InterPro" id="IPR050362">
    <property type="entry name" value="Cation-dep_OMT"/>
</dbReference>
<dbReference type="PANTHER" id="PTHR10509:SF85">
    <property type="entry name" value="O-METHYLTRANSFERASE RV1220C-RELATED"/>
    <property type="match status" value="1"/>
</dbReference>
<keyword evidence="5" id="KW-1185">Reference proteome</keyword>
<dbReference type="GO" id="GO:0008757">
    <property type="term" value="F:S-adenosylmethionine-dependent methyltransferase activity"/>
    <property type="evidence" value="ECO:0007669"/>
    <property type="project" value="TreeGrafter"/>
</dbReference>
<comment type="caution">
    <text evidence="4">The sequence shown here is derived from an EMBL/GenBank/DDBJ whole genome shotgun (WGS) entry which is preliminary data.</text>
</comment>
<dbReference type="GO" id="GO:0008171">
    <property type="term" value="F:O-methyltransferase activity"/>
    <property type="evidence" value="ECO:0007669"/>
    <property type="project" value="InterPro"/>
</dbReference>
<dbReference type="SUPFAM" id="SSF53335">
    <property type="entry name" value="S-adenosyl-L-methionine-dependent methyltransferases"/>
    <property type="match status" value="1"/>
</dbReference>